<evidence type="ECO:0000256" key="1">
    <source>
        <dbReference type="SAM" id="MobiDB-lite"/>
    </source>
</evidence>
<dbReference type="Proteomes" id="UP000813461">
    <property type="component" value="Unassembled WGS sequence"/>
</dbReference>
<keyword evidence="3" id="KW-1185">Reference proteome</keyword>
<protein>
    <submittedName>
        <fullName evidence="2">Uncharacterized protein</fullName>
    </submittedName>
</protein>
<organism evidence="2 3">
    <name type="scientific">Paraphoma chrysanthemicola</name>
    <dbReference type="NCBI Taxonomy" id="798071"/>
    <lineage>
        <taxon>Eukaryota</taxon>
        <taxon>Fungi</taxon>
        <taxon>Dikarya</taxon>
        <taxon>Ascomycota</taxon>
        <taxon>Pezizomycotina</taxon>
        <taxon>Dothideomycetes</taxon>
        <taxon>Pleosporomycetidae</taxon>
        <taxon>Pleosporales</taxon>
        <taxon>Pleosporineae</taxon>
        <taxon>Phaeosphaeriaceae</taxon>
        <taxon>Paraphoma</taxon>
    </lineage>
</organism>
<accession>A0A8K0QZW2</accession>
<proteinExistence type="predicted"/>
<dbReference type="AlphaFoldDB" id="A0A8K0QZW2"/>
<dbReference type="OrthoDB" id="10445276at2759"/>
<reference evidence="2" key="1">
    <citation type="journal article" date="2021" name="Nat. Commun.">
        <title>Genetic determinants of endophytism in the Arabidopsis root mycobiome.</title>
        <authorList>
            <person name="Mesny F."/>
            <person name="Miyauchi S."/>
            <person name="Thiergart T."/>
            <person name="Pickel B."/>
            <person name="Atanasova L."/>
            <person name="Karlsson M."/>
            <person name="Huettel B."/>
            <person name="Barry K.W."/>
            <person name="Haridas S."/>
            <person name="Chen C."/>
            <person name="Bauer D."/>
            <person name="Andreopoulos W."/>
            <person name="Pangilinan J."/>
            <person name="LaButti K."/>
            <person name="Riley R."/>
            <person name="Lipzen A."/>
            <person name="Clum A."/>
            <person name="Drula E."/>
            <person name="Henrissat B."/>
            <person name="Kohler A."/>
            <person name="Grigoriev I.V."/>
            <person name="Martin F.M."/>
            <person name="Hacquard S."/>
        </authorList>
    </citation>
    <scope>NUCLEOTIDE SEQUENCE</scope>
    <source>
        <strain evidence="2">MPI-SDFR-AT-0120</strain>
    </source>
</reference>
<evidence type="ECO:0000313" key="2">
    <source>
        <dbReference type="EMBL" id="KAH7082186.1"/>
    </source>
</evidence>
<evidence type="ECO:0000313" key="3">
    <source>
        <dbReference type="Proteomes" id="UP000813461"/>
    </source>
</evidence>
<gene>
    <name evidence="2" type="ORF">FB567DRAFT_594678</name>
</gene>
<sequence>MSYPPNNPELALRSPQHGIMTMHPFSFSLCSVPYAPTPPNSPSTSTYSSCGSSTTSTAPTTPTGSPTTKVVPKDAITVHCAQQGCAKMVDIVPFGEHGHGQMYVKVKCDECQVPMIIVETLKREKEKEENVWEEEIDEEYLDGEWEEGW</sequence>
<feature type="compositionally biased region" description="Low complexity" evidence="1">
    <location>
        <begin position="42"/>
        <end position="68"/>
    </location>
</feature>
<comment type="caution">
    <text evidence="2">The sequence shown here is derived from an EMBL/GenBank/DDBJ whole genome shotgun (WGS) entry which is preliminary data.</text>
</comment>
<name>A0A8K0QZW2_9PLEO</name>
<feature type="region of interest" description="Disordered" evidence="1">
    <location>
        <begin position="41"/>
        <end position="69"/>
    </location>
</feature>
<dbReference type="EMBL" id="JAGMVJ010000014">
    <property type="protein sequence ID" value="KAH7082186.1"/>
    <property type="molecule type" value="Genomic_DNA"/>
</dbReference>